<name>A0ABT7CBV9_9MICO</name>
<dbReference type="RefSeq" id="WP_026937504.1">
    <property type="nucleotide sequence ID" value="NZ_CP028426.1"/>
</dbReference>
<sequence length="286" mass="29790">MSSLFLLGFGAIGQDLVALLGPELDRRELHILGAAVRDPGARREAPASFPLIPVTEARDAYADADLIVECAGVGAAIEHGPAVVRAGRDLLLTSVGALVDEDARLGMLSGPGSLTVTNGAIGGLDILAAAAQADGLDAVSIQTSKLASSLVRPWMSDAERAGILALEPGDDPIVAFDGDPKLAIAKFPANINVAVALAWATQELLPQTATPKERSVAFARSLARVRVRILADPDATLSRHIIRATGASGDYEFVLQNAPSPTNPRTSGVTAMSLARDVRRHFSSPR</sequence>
<dbReference type="InterPro" id="IPR002811">
    <property type="entry name" value="Asp_DH"/>
</dbReference>
<dbReference type="InterPro" id="IPR005106">
    <property type="entry name" value="Asp/hSer_DH_NAD-bd"/>
</dbReference>
<evidence type="ECO:0000313" key="4">
    <source>
        <dbReference type="EMBL" id="MDJ1372237.1"/>
    </source>
</evidence>
<dbReference type="Gene3D" id="3.30.360.10">
    <property type="entry name" value="Dihydrodipicolinate Reductase, domain 2"/>
    <property type="match status" value="1"/>
</dbReference>
<accession>A0ABT7CBV9</accession>
<protein>
    <submittedName>
        <fullName evidence="4">DUF108 domain-containing protein</fullName>
    </submittedName>
</protein>
<dbReference type="Pfam" id="PF03447">
    <property type="entry name" value="NAD_binding_3"/>
    <property type="match status" value="1"/>
</dbReference>
<dbReference type="SUPFAM" id="SSF55347">
    <property type="entry name" value="Glyceraldehyde-3-phosphate dehydrogenase-like, C-terminal domain"/>
    <property type="match status" value="1"/>
</dbReference>
<evidence type="ECO:0000259" key="3">
    <source>
        <dbReference type="Pfam" id="PF03447"/>
    </source>
</evidence>
<evidence type="ECO:0000259" key="2">
    <source>
        <dbReference type="Pfam" id="PF01958"/>
    </source>
</evidence>
<dbReference type="EMBL" id="PXVD01000022">
    <property type="protein sequence ID" value="MDJ1372237.1"/>
    <property type="molecule type" value="Genomic_DNA"/>
</dbReference>
<evidence type="ECO:0000256" key="1">
    <source>
        <dbReference type="ARBA" id="ARBA00008331"/>
    </source>
</evidence>
<comment type="similarity">
    <text evidence="1">Belongs to the L-aspartate dehydrogenase family.</text>
</comment>
<dbReference type="Proteomes" id="UP001170379">
    <property type="component" value="Unassembled WGS sequence"/>
</dbReference>
<gene>
    <name evidence="4" type="ORF">C7K25_12795</name>
</gene>
<dbReference type="InterPro" id="IPR036291">
    <property type="entry name" value="NAD(P)-bd_dom_sf"/>
</dbReference>
<reference evidence="4" key="2">
    <citation type="journal article" date="2022" name="Sci. Rep.">
        <title>In silico prediction of the enzymes involved in the degradation of the herbicide molinate by Gulosibacter molinativorax ON4T.</title>
        <authorList>
            <person name="Lopes A.R."/>
            <person name="Bunin E."/>
            <person name="Viana A.T."/>
            <person name="Froufe H."/>
            <person name="Munoz-Merida A."/>
            <person name="Pinho D."/>
            <person name="Figueiredo J."/>
            <person name="Barroso C."/>
            <person name="Vaz-Moreira I."/>
            <person name="Bellanger X."/>
            <person name="Egas C."/>
            <person name="Nunes O.C."/>
        </authorList>
    </citation>
    <scope>NUCLEOTIDE SEQUENCE</scope>
    <source>
        <strain evidence="4">ON4</strain>
    </source>
</reference>
<feature type="domain" description="Aspartate/homoserine dehydrogenase NAD-binding" evidence="3">
    <location>
        <begin position="8"/>
        <end position="104"/>
    </location>
</feature>
<dbReference type="PANTHER" id="PTHR31873:SF6">
    <property type="entry name" value="ASPARTATE DEHYDROGENASE DOMAIN-CONTAINING PROTEIN"/>
    <property type="match status" value="1"/>
</dbReference>
<dbReference type="Pfam" id="PF01958">
    <property type="entry name" value="Asp_DH_C"/>
    <property type="match status" value="1"/>
</dbReference>
<comment type="caution">
    <text evidence="4">The sequence shown here is derived from an EMBL/GenBank/DDBJ whole genome shotgun (WGS) entry which is preliminary data.</text>
</comment>
<dbReference type="SUPFAM" id="SSF51735">
    <property type="entry name" value="NAD(P)-binding Rossmann-fold domains"/>
    <property type="match status" value="1"/>
</dbReference>
<reference evidence="4" key="1">
    <citation type="submission" date="2018-03" db="EMBL/GenBank/DDBJ databases">
        <authorList>
            <person name="Nunes O.C."/>
            <person name="Lopes A.R."/>
            <person name="Froufe H."/>
            <person name="Munoz-Merida A."/>
            <person name="Barroso C."/>
            <person name="Egas C."/>
        </authorList>
    </citation>
    <scope>NUCLEOTIDE SEQUENCE</scope>
    <source>
        <strain evidence="4">ON4</strain>
    </source>
</reference>
<proteinExistence type="inferred from homology"/>
<evidence type="ECO:0000313" key="5">
    <source>
        <dbReference type="Proteomes" id="UP001170379"/>
    </source>
</evidence>
<keyword evidence="5" id="KW-1185">Reference proteome</keyword>
<dbReference type="Gene3D" id="3.40.50.720">
    <property type="entry name" value="NAD(P)-binding Rossmann-like Domain"/>
    <property type="match status" value="1"/>
</dbReference>
<feature type="domain" description="Aspartate dehydrogenase" evidence="2">
    <location>
        <begin position="171"/>
        <end position="274"/>
    </location>
</feature>
<organism evidence="4 5">
    <name type="scientific">Gulosibacter molinativorax</name>
    <dbReference type="NCBI Taxonomy" id="256821"/>
    <lineage>
        <taxon>Bacteria</taxon>
        <taxon>Bacillati</taxon>
        <taxon>Actinomycetota</taxon>
        <taxon>Actinomycetes</taxon>
        <taxon>Micrococcales</taxon>
        <taxon>Microbacteriaceae</taxon>
        <taxon>Gulosibacter</taxon>
    </lineage>
</organism>
<dbReference type="PANTHER" id="PTHR31873">
    <property type="entry name" value="L-ASPARTATE DEHYDROGENASE-RELATED"/>
    <property type="match status" value="1"/>
</dbReference>